<dbReference type="Proteomes" id="UP001259982">
    <property type="component" value="Unassembled WGS sequence"/>
</dbReference>
<evidence type="ECO:0000256" key="3">
    <source>
        <dbReference type="ARBA" id="ARBA00022914"/>
    </source>
</evidence>
<keyword evidence="5" id="KW-0238">DNA-binding</keyword>
<evidence type="ECO:0000259" key="9">
    <source>
        <dbReference type="PROSITE" id="PS50937"/>
    </source>
</evidence>
<dbReference type="PROSITE" id="PS50937">
    <property type="entry name" value="HTH_MERR_2"/>
    <property type="match status" value="1"/>
</dbReference>
<dbReference type="Gene3D" id="1.10.1660.10">
    <property type="match status" value="1"/>
</dbReference>
<keyword evidence="6" id="KW-0804">Transcription</keyword>
<keyword evidence="11" id="KW-1185">Reference proteome</keyword>
<feature type="coiled-coil region" evidence="8">
    <location>
        <begin position="88"/>
        <end position="115"/>
    </location>
</feature>
<dbReference type="PANTHER" id="PTHR30204">
    <property type="entry name" value="REDOX-CYCLING DRUG-SENSING TRANSCRIPTIONAL ACTIVATOR SOXR"/>
    <property type="match status" value="1"/>
</dbReference>
<keyword evidence="8" id="KW-0175">Coiled coil</keyword>
<dbReference type="RefSeq" id="WP_311656749.1">
    <property type="nucleotide sequence ID" value="NZ_JAVRHY010000001.1"/>
</dbReference>
<protein>
    <recommendedName>
        <fullName evidence="1">Mercuric resistance operon regulatory protein</fullName>
    </recommendedName>
</protein>
<dbReference type="InterPro" id="IPR009061">
    <property type="entry name" value="DNA-bd_dom_put_sf"/>
</dbReference>
<evidence type="ECO:0000256" key="8">
    <source>
        <dbReference type="SAM" id="Coils"/>
    </source>
</evidence>
<dbReference type="InterPro" id="IPR000551">
    <property type="entry name" value="MerR-type_HTH_dom"/>
</dbReference>
<keyword evidence="3" id="KW-0476">Mercury</keyword>
<evidence type="ECO:0000256" key="1">
    <source>
        <dbReference type="ARBA" id="ARBA00017146"/>
    </source>
</evidence>
<feature type="domain" description="HTH merR-type" evidence="9">
    <location>
        <begin position="8"/>
        <end position="77"/>
    </location>
</feature>
<dbReference type="EMBL" id="JAVRHY010000001">
    <property type="protein sequence ID" value="MDT0617138.1"/>
    <property type="molecule type" value="Genomic_DNA"/>
</dbReference>
<reference evidence="10 11" key="1">
    <citation type="submission" date="2023-09" db="EMBL/GenBank/DDBJ databases">
        <authorList>
            <person name="Rey-Velasco X."/>
        </authorList>
    </citation>
    <scope>NUCLEOTIDE SEQUENCE [LARGE SCALE GENOMIC DNA]</scope>
    <source>
        <strain evidence="10 11">P385</strain>
    </source>
</reference>
<dbReference type="Pfam" id="PF13411">
    <property type="entry name" value="MerR_1"/>
    <property type="match status" value="1"/>
</dbReference>
<dbReference type="InterPro" id="IPR047057">
    <property type="entry name" value="MerR_fam"/>
</dbReference>
<comment type="caution">
    <text evidence="10">The sequence shown here is derived from an EMBL/GenBank/DDBJ whole genome shotgun (WGS) entry which is preliminary data.</text>
</comment>
<dbReference type="SMART" id="SM00422">
    <property type="entry name" value="HTH_MERR"/>
    <property type="match status" value="1"/>
</dbReference>
<evidence type="ECO:0000256" key="5">
    <source>
        <dbReference type="ARBA" id="ARBA00023125"/>
    </source>
</evidence>
<keyword evidence="4" id="KW-0805">Transcription regulation</keyword>
<evidence type="ECO:0000313" key="11">
    <source>
        <dbReference type="Proteomes" id="UP001259982"/>
    </source>
</evidence>
<evidence type="ECO:0000256" key="2">
    <source>
        <dbReference type="ARBA" id="ARBA00022466"/>
    </source>
</evidence>
<dbReference type="CDD" id="cd04783">
    <property type="entry name" value="HTH_MerR1"/>
    <property type="match status" value="1"/>
</dbReference>
<dbReference type="InterPro" id="IPR011794">
    <property type="entry name" value="MerR"/>
</dbReference>
<keyword evidence="2" id="KW-0475">Mercuric resistance</keyword>
<dbReference type="PRINTS" id="PR00040">
    <property type="entry name" value="HTHMERR"/>
</dbReference>
<proteinExistence type="predicted"/>
<name>A0ABU3B3V4_9GAMM</name>
<dbReference type="SUPFAM" id="SSF46955">
    <property type="entry name" value="Putative DNA-binding domain"/>
    <property type="match status" value="1"/>
</dbReference>
<comment type="function">
    <text evidence="7">Mediates the mercuric-dependent induction of mercury resistance operon. In the absence of mercury MerR represses transcription by binding tightly to the mer operator region; when mercury is present the dimeric complex binds a single ion and becomes a potent transcriptional activator, while remaining bound to the mer site.</text>
</comment>
<dbReference type="PANTHER" id="PTHR30204:SF94">
    <property type="entry name" value="HEAVY METAL-DEPENDENT TRANSCRIPTIONAL REGULATOR HI_0293-RELATED"/>
    <property type="match status" value="1"/>
</dbReference>
<evidence type="ECO:0000256" key="4">
    <source>
        <dbReference type="ARBA" id="ARBA00023015"/>
    </source>
</evidence>
<sequence length="140" mass="15528">MNALSESDMTIGQLARRAGSDVETIRYYERRGLLPPPPRSGNGYRRYPPDAARRLRFIRRAKTLGFTLAEIGELLSLREAGNNRAAVKELARARLADLDARLADLQRMRDALADLDQRCSGRGTVSGCPIIEALDQETTA</sequence>
<evidence type="ECO:0000256" key="7">
    <source>
        <dbReference type="ARBA" id="ARBA00024874"/>
    </source>
</evidence>
<evidence type="ECO:0000256" key="6">
    <source>
        <dbReference type="ARBA" id="ARBA00023163"/>
    </source>
</evidence>
<gene>
    <name evidence="10" type="ORF">RM531_01485</name>
</gene>
<organism evidence="10 11">
    <name type="scientific">Spectribacter acetivorans</name>
    <dbReference type="NCBI Taxonomy" id="3075603"/>
    <lineage>
        <taxon>Bacteria</taxon>
        <taxon>Pseudomonadati</taxon>
        <taxon>Pseudomonadota</taxon>
        <taxon>Gammaproteobacteria</taxon>
        <taxon>Salinisphaerales</taxon>
        <taxon>Salinisphaeraceae</taxon>
        <taxon>Spectribacter</taxon>
    </lineage>
</organism>
<accession>A0ABU3B3V4</accession>
<evidence type="ECO:0000313" key="10">
    <source>
        <dbReference type="EMBL" id="MDT0617138.1"/>
    </source>
</evidence>